<dbReference type="Proteomes" id="UP000275846">
    <property type="component" value="Unassembled WGS sequence"/>
</dbReference>
<evidence type="ECO:0000313" key="2">
    <source>
        <dbReference type="EMBL" id="VDL93213.1"/>
    </source>
</evidence>
<protein>
    <submittedName>
        <fullName evidence="2 4">Uncharacterized protein</fullName>
    </submittedName>
</protein>
<dbReference type="OrthoDB" id="10459289at2759"/>
<feature type="compositionally biased region" description="Pro residues" evidence="1">
    <location>
        <begin position="59"/>
        <end position="71"/>
    </location>
</feature>
<dbReference type="WBParaSite" id="SSLN_0000704201-mRNA-1">
    <property type="protein sequence ID" value="SSLN_0000704201-mRNA-1"/>
    <property type="gene ID" value="SSLN_0000704201"/>
</dbReference>
<accession>A0A183SRI0</accession>
<sequence>MEERRRVMSFCELMPPHLLPPLPDYAECSQPPPPFTDRRALQRVNTVPSNLTKPLEVPSWPPSPVQTPEPVPRQIHSPLDTSAPRRKKRACYGSFRSEVSPPPAYFGHVQEEEVMQ</sequence>
<evidence type="ECO:0000313" key="4">
    <source>
        <dbReference type="WBParaSite" id="SSLN_0000704201-mRNA-1"/>
    </source>
</evidence>
<dbReference type="AlphaFoldDB" id="A0A183SRI0"/>
<evidence type="ECO:0000313" key="3">
    <source>
        <dbReference type="Proteomes" id="UP000275846"/>
    </source>
</evidence>
<name>A0A183SRI0_SCHSO</name>
<evidence type="ECO:0000256" key="1">
    <source>
        <dbReference type="SAM" id="MobiDB-lite"/>
    </source>
</evidence>
<reference evidence="2 3" key="2">
    <citation type="submission" date="2018-11" db="EMBL/GenBank/DDBJ databases">
        <authorList>
            <consortium name="Pathogen Informatics"/>
        </authorList>
    </citation>
    <scope>NUCLEOTIDE SEQUENCE [LARGE SCALE GENOMIC DNA]</scope>
    <source>
        <strain evidence="2 3">NST_G2</strain>
    </source>
</reference>
<gene>
    <name evidence="2" type="ORF">SSLN_LOCUS6828</name>
</gene>
<reference evidence="4" key="1">
    <citation type="submission" date="2016-06" db="UniProtKB">
        <authorList>
            <consortium name="WormBaseParasite"/>
        </authorList>
    </citation>
    <scope>IDENTIFICATION</scope>
</reference>
<proteinExistence type="predicted"/>
<keyword evidence="3" id="KW-1185">Reference proteome</keyword>
<feature type="region of interest" description="Disordered" evidence="1">
    <location>
        <begin position="52"/>
        <end position="95"/>
    </location>
</feature>
<organism evidence="4">
    <name type="scientific">Schistocephalus solidus</name>
    <name type="common">Tapeworm</name>
    <dbReference type="NCBI Taxonomy" id="70667"/>
    <lineage>
        <taxon>Eukaryota</taxon>
        <taxon>Metazoa</taxon>
        <taxon>Spiralia</taxon>
        <taxon>Lophotrochozoa</taxon>
        <taxon>Platyhelminthes</taxon>
        <taxon>Cestoda</taxon>
        <taxon>Eucestoda</taxon>
        <taxon>Diphyllobothriidea</taxon>
        <taxon>Diphyllobothriidae</taxon>
        <taxon>Schistocephalus</taxon>
    </lineage>
</organism>
<dbReference type="EMBL" id="UYSU01033868">
    <property type="protein sequence ID" value="VDL93213.1"/>
    <property type="molecule type" value="Genomic_DNA"/>
</dbReference>